<dbReference type="EMBL" id="CAKXAJ010026233">
    <property type="protein sequence ID" value="CAH2263590.1"/>
    <property type="molecule type" value="Genomic_DNA"/>
</dbReference>
<evidence type="ECO:0000259" key="4">
    <source>
        <dbReference type="Pfam" id="PF07202"/>
    </source>
</evidence>
<keyword evidence="2" id="KW-0175">Coiled coil</keyword>
<evidence type="ECO:0000256" key="2">
    <source>
        <dbReference type="SAM" id="Coils"/>
    </source>
</evidence>
<feature type="compositionally biased region" description="Basic and acidic residues" evidence="3">
    <location>
        <begin position="789"/>
        <end position="800"/>
    </location>
</feature>
<feature type="compositionally biased region" description="Polar residues" evidence="3">
    <location>
        <begin position="114"/>
        <end position="129"/>
    </location>
</feature>
<dbReference type="Gene3D" id="2.60.450.20">
    <property type="match status" value="1"/>
</dbReference>
<feature type="domain" description="Centromere protein J C-terminal" evidence="4">
    <location>
        <begin position="1056"/>
        <end position="1087"/>
    </location>
</feature>
<evidence type="ECO:0000256" key="1">
    <source>
        <dbReference type="ARBA" id="ARBA00005627"/>
    </source>
</evidence>
<feature type="region of interest" description="Disordered" evidence="3">
    <location>
        <begin position="114"/>
        <end position="149"/>
    </location>
</feature>
<proteinExistence type="inferred from homology"/>
<feature type="region of interest" description="Disordered" evidence="3">
    <location>
        <begin position="788"/>
        <end position="874"/>
    </location>
</feature>
<dbReference type="OrthoDB" id="10252174at2759"/>
<reference evidence="5" key="1">
    <citation type="submission" date="2022-03" db="EMBL/GenBank/DDBJ databases">
        <authorList>
            <person name="Lindestad O."/>
        </authorList>
    </citation>
    <scope>NUCLEOTIDE SEQUENCE</scope>
</reference>
<evidence type="ECO:0000256" key="3">
    <source>
        <dbReference type="SAM" id="MobiDB-lite"/>
    </source>
</evidence>
<feature type="domain" description="Centromere protein J C-terminal" evidence="4">
    <location>
        <begin position="1134"/>
        <end position="1163"/>
    </location>
</feature>
<sequence>MDQSYSDGDVSLSPSQILERLQMLRQWQLLQRGKLQKQQLQYHETSEITSSITELVSHFSNSTSYNTFRTLLQSSQDADDMSTQLRTSNISRKINLQNVMDGISVLNLSGESECTINSPINSKENTASDAQDDRKQQSGHLSEPHSISKKQISLDDIPILSPKKDFEVLISEKLMHEMSTKANLNPKKTQSKPFLKRGQGTARFGLKKNDFKIQNTRSLPWRKKNLVENRSVSNKIIESKDTTHNTNVPIQIVVDKPKIVSPLKINSLPLLKKPDVRISFSDTNGSIKQKATNNNQIDNISNKTSANIVPENNLDPIIKYPKGKHPLTSNKEKTWAAMFTKEQDDFLKKLKQSAYYKNFASPAKSTVSDISCDEQLSSISQKREETEQNMFEFIENKVAHESFAIDNSFFSRFLRKGELECSGESTPLVLQKCLTRNPNLMHILPDIMQGKQNDETCSDAGTCDSDYTECSEDCSTSCCSCKTVTQSQLISPCNQKDASKEKNSNKIIHMSKKVIDDKKDIQCHNDSAAAANEAMNSNIVEMNSKLIATSELLKDRLRELEDEIETFRKENSNLSKMREEIDLERQKFYEEKTSFEQKFNEEKILSEYYLAEEKEKLGKQKQMYERYVREMRGRLSKKDKDEVVNLKKEIHDLKEESKIKDAKSTSTIARLRNQIKIMEKDKKKIEDEIDKLKKENRRIQHSNEMTRRLTNLKYLEQINKKLSNMATKDTESEVKLDSDIKYRSYEIERQSRARKIQTISKAAPKKRAKSVPNLKVTSRYAKYFSQKDSLSDKDKNKTTNDEGLQTFPCSYEDDEASSDHDLNLDMSNINGSNSDGEEENNLEKIYNERFKSPSPNSKRASTSNSDYSPAFSNSKPTGSCDDFFITKSARNQNTSPSHDQTSYYLSSSTSNSSNLCKSLSNDHHHQMQNTLKHCSQSGSNQRTKSPVTILSNYSSSSQKFGTVINKEILSDARMIPSPEPTSKASSTRTNLNPIEIRKPDGTKELKFPNGNIKSISADGKYSKFIYYNGDIKENFYNEGRIKYYYAETKTFHTTHPDGLEVLEFPDGQVEKRYKDGSSEIRLPNGSMRYFDPKNDHIREEWRFPDGAALTVSASGEQRIVFPNGQIEVHAKDHKRREFPDGTIKLVYNDGTSETRYASGRVRIKDKHGNLILDSSAS</sequence>
<organism evidence="5 6">
    <name type="scientific">Pararge aegeria aegeria</name>
    <dbReference type="NCBI Taxonomy" id="348720"/>
    <lineage>
        <taxon>Eukaryota</taxon>
        <taxon>Metazoa</taxon>
        <taxon>Ecdysozoa</taxon>
        <taxon>Arthropoda</taxon>
        <taxon>Hexapoda</taxon>
        <taxon>Insecta</taxon>
        <taxon>Pterygota</taxon>
        <taxon>Neoptera</taxon>
        <taxon>Endopterygota</taxon>
        <taxon>Lepidoptera</taxon>
        <taxon>Glossata</taxon>
        <taxon>Ditrysia</taxon>
        <taxon>Papilionoidea</taxon>
        <taxon>Nymphalidae</taxon>
        <taxon>Satyrinae</taxon>
        <taxon>Satyrini</taxon>
        <taxon>Parargina</taxon>
        <taxon>Pararge</taxon>
    </lineage>
</organism>
<evidence type="ECO:0000313" key="6">
    <source>
        <dbReference type="Proteomes" id="UP000838756"/>
    </source>
</evidence>
<dbReference type="PANTHER" id="PTHR10331:SF6">
    <property type="entry name" value="SPINDLE ASSEMBLY ABNORMAL 4"/>
    <property type="match status" value="1"/>
</dbReference>
<dbReference type="GO" id="GO:0015631">
    <property type="term" value="F:tubulin binding"/>
    <property type="evidence" value="ECO:0007669"/>
    <property type="project" value="TreeGrafter"/>
</dbReference>
<gene>
    <name evidence="5" type="primary">jg10906</name>
    <name evidence="5" type="ORF">PAEG_LOCUS24401</name>
</gene>
<dbReference type="Pfam" id="PF07202">
    <property type="entry name" value="Tcp10_C"/>
    <property type="match status" value="3"/>
</dbReference>
<dbReference type="PANTHER" id="PTHR10331">
    <property type="entry name" value="T COMPLEX PROTEIN 10"/>
    <property type="match status" value="1"/>
</dbReference>
<comment type="caution">
    <text evidence="5">The sequence shown here is derived from an EMBL/GenBank/DDBJ whole genome shotgun (WGS) entry which is preliminary data.</text>
</comment>
<dbReference type="GO" id="GO:0060271">
    <property type="term" value="P:cilium assembly"/>
    <property type="evidence" value="ECO:0007669"/>
    <property type="project" value="TreeGrafter"/>
</dbReference>
<dbReference type="InterPro" id="IPR009852">
    <property type="entry name" value="CENPJ_C_dom"/>
</dbReference>
<comment type="similarity">
    <text evidence="1">Belongs to the TCP10 family.</text>
</comment>
<dbReference type="GO" id="GO:0005813">
    <property type="term" value="C:centrosome"/>
    <property type="evidence" value="ECO:0007669"/>
    <property type="project" value="TreeGrafter"/>
</dbReference>
<dbReference type="Proteomes" id="UP000838756">
    <property type="component" value="Unassembled WGS sequence"/>
</dbReference>
<dbReference type="GO" id="GO:0005814">
    <property type="term" value="C:centriole"/>
    <property type="evidence" value="ECO:0007669"/>
    <property type="project" value="TreeGrafter"/>
</dbReference>
<name>A0A8S4SF29_9NEOP</name>
<keyword evidence="6" id="KW-1185">Reference proteome</keyword>
<dbReference type="AlphaFoldDB" id="A0A8S4SF29"/>
<feature type="coiled-coil region" evidence="2">
    <location>
        <begin position="543"/>
        <end position="702"/>
    </location>
</feature>
<evidence type="ECO:0000313" key="5">
    <source>
        <dbReference type="EMBL" id="CAH2263590.1"/>
    </source>
</evidence>
<dbReference type="InterPro" id="IPR047002">
    <property type="entry name" value="Tcp10_C_sf"/>
</dbReference>
<feature type="compositionally biased region" description="Basic and acidic residues" evidence="3">
    <location>
        <begin position="841"/>
        <end position="851"/>
    </location>
</feature>
<accession>A0A8S4SF29</accession>
<feature type="compositionally biased region" description="Polar residues" evidence="3">
    <location>
        <begin position="853"/>
        <end position="874"/>
    </location>
</feature>
<dbReference type="GO" id="GO:0061511">
    <property type="term" value="P:centriole elongation"/>
    <property type="evidence" value="ECO:0007669"/>
    <property type="project" value="TreeGrafter"/>
</dbReference>
<protein>
    <submittedName>
        <fullName evidence="5">Jg10906 protein</fullName>
    </submittedName>
</protein>
<feature type="domain" description="Centromere protein J C-terminal" evidence="4">
    <location>
        <begin position="1098"/>
        <end position="1129"/>
    </location>
</feature>
<dbReference type="InterPro" id="IPR026581">
    <property type="entry name" value="TCP10L/CENPJ"/>
</dbReference>